<dbReference type="Proteomes" id="UP000275461">
    <property type="component" value="Unassembled WGS sequence"/>
</dbReference>
<dbReference type="GO" id="GO:0016740">
    <property type="term" value="F:transferase activity"/>
    <property type="evidence" value="ECO:0007669"/>
    <property type="project" value="UniProtKB-KW"/>
</dbReference>
<dbReference type="SUPFAM" id="SSF56112">
    <property type="entry name" value="Protein kinase-like (PK-like)"/>
    <property type="match status" value="1"/>
</dbReference>
<keyword evidence="1" id="KW-0808">Transferase</keyword>
<dbReference type="AlphaFoldDB" id="A0A498BXA6"/>
<dbReference type="EMBL" id="RCDA01000004">
    <property type="protein sequence ID" value="RLK46986.1"/>
    <property type="molecule type" value="Genomic_DNA"/>
</dbReference>
<evidence type="ECO:0000313" key="1">
    <source>
        <dbReference type="EMBL" id="RLK46986.1"/>
    </source>
</evidence>
<dbReference type="OrthoDB" id="5781459at2"/>
<sequence length="271" mass="30183">MSTSHAAGPDLTELDAAAEKARGRAFAIRHAGDRCIAKRAAPGRGRLRAFGGAVLGRLMLGYWPAQKPLRLGQQAQLEYEAQRLAELREAGEPVPRVLGVKPGYLLMEDGGVPLWQHLRHKPFDELLPWLTYVAQDLGRFHEEHHWHGGAQLRNHLIGDDGQTLLRIDFEEPLDHVLPLGVRQAIDLYLLIYSATAFKGLEPGETEQLCKAMVHAYLHRHQPGREMRRSLARGHAVLARLEAVMGGLLRRASKDARRLLITKAVVSEAINS</sequence>
<dbReference type="RefSeq" id="WP_121442824.1">
    <property type="nucleotide sequence ID" value="NZ_RCDA01000004.1"/>
</dbReference>
<evidence type="ECO:0000313" key="2">
    <source>
        <dbReference type="Proteomes" id="UP000275461"/>
    </source>
</evidence>
<gene>
    <name evidence="1" type="ORF">DFR31_2300</name>
</gene>
<name>A0A498BXA6_9GAMM</name>
<protein>
    <submittedName>
        <fullName evidence="1">tRNA A-37 threonylcarbamoyl transferase component Bud32</fullName>
    </submittedName>
</protein>
<keyword evidence="2" id="KW-1185">Reference proteome</keyword>
<comment type="caution">
    <text evidence="1">The sequence shown here is derived from an EMBL/GenBank/DDBJ whole genome shotgun (WGS) entry which is preliminary data.</text>
</comment>
<reference evidence="1 2" key="1">
    <citation type="submission" date="2018-10" db="EMBL/GenBank/DDBJ databases">
        <title>Genomic Encyclopedia of Type Strains, Phase IV (KMG-IV): sequencing the most valuable type-strain genomes for metagenomic binning, comparative biology and taxonomic classification.</title>
        <authorList>
            <person name="Goeker M."/>
        </authorList>
    </citation>
    <scope>NUCLEOTIDE SEQUENCE [LARGE SCALE GENOMIC DNA]</scope>
    <source>
        <strain evidence="1 2">DSM 12769</strain>
    </source>
</reference>
<proteinExistence type="predicted"/>
<organism evidence="1 2">
    <name type="scientific">Alkalispirillum mobile</name>
    <dbReference type="NCBI Taxonomy" id="85925"/>
    <lineage>
        <taxon>Bacteria</taxon>
        <taxon>Pseudomonadati</taxon>
        <taxon>Pseudomonadota</taxon>
        <taxon>Gammaproteobacteria</taxon>
        <taxon>Chromatiales</taxon>
        <taxon>Ectothiorhodospiraceae</taxon>
        <taxon>Alkalispirillum</taxon>
    </lineage>
</organism>
<accession>A0A498BXA6</accession>
<dbReference type="InterPro" id="IPR011009">
    <property type="entry name" value="Kinase-like_dom_sf"/>
</dbReference>